<feature type="compositionally biased region" description="Polar residues" evidence="2">
    <location>
        <begin position="110"/>
        <end position="122"/>
    </location>
</feature>
<proteinExistence type="inferred from homology"/>
<dbReference type="PANTHER" id="PTHR21666:SF263">
    <property type="entry name" value="MUREIN HYDROLASE ACTIVATOR NLPD"/>
    <property type="match status" value="1"/>
</dbReference>
<dbReference type="CDD" id="cd12797">
    <property type="entry name" value="M23_peptidase"/>
    <property type="match status" value="1"/>
</dbReference>
<dbReference type="CDD" id="cd00118">
    <property type="entry name" value="LysM"/>
    <property type="match status" value="2"/>
</dbReference>
<accession>A0A3L7JB94</accession>
<dbReference type="InterPro" id="IPR011055">
    <property type="entry name" value="Dup_hybrid_motif"/>
</dbReference>
<comment type="caution">
    <text evidence="4">The sequence shown here is derived from an EMBL/GenBank/DDBJ whole genome shotgun (WGS) entry which is preliminary data.</text>
</comment>
<keyword evidence="5" id="KW-1185">Reference proteome</keyword>
<feature type="compositionally biased region" description="Low complexity" evidence="2">
    <location>
        <begin position="254"/>
        <end position="276"/>
    </location>
</feature>
<evidence type="ECO:0000313" key="5">
    <source>
        <dbReference type="Proteomes" id="UP000281094"/>
    </source>
</evidence>
<evidence type="ECO:0000259" key="3">
    <source>
        <dbReference type="PROSITE" id="PS51782"/>
    </source>
</evidence>
<dbReference type="PROSITE" id="PS51782">
    <property type="entry name" value="LYSM"/>
    <property type="match status" value="2"/>
</dbReference>
<dbReference type="AlphaFoldDB" id="A0A3L7JB94"/>
<feature type="region of interest" description="Disordered" evidence="2">
    <location>
        <begin position="104"/>
        <end position="123"/>
    </location>
</feature>
<feature type="region of interest" description="Disordered" evidence="2">
    <location>
        <begin position="67"/>
        <end position="94"/>
    </location>
</feature>
<protein>
    <submittedName>
        <fullName evidence="4">LysM peptidoglycan-binding domain-containing protein</fullName>
    </submittedName>
</protein>
<dbReference type="Pfam" id="PF01551">
    <property type="entry name" value="Peptidase_M23"/>
    <property type="match status" value="1"/>
</dbReference>
<dbReference type="InterPro" id="IPR018392">
    <property type="entry name" value="LysM"/>
</dbReference>
<dbReference type="GO" id="GO:0004222">
    <property type="term" value="F:metalloendopeptidase activity"/>
    <property type="evidence" value="ECO:0007669"/>
    <property type="project" value="TreeGrafter"/>
</dbReference>
<gene>
    <name evidence="4" type="ORF">D8780_07085</name>
</gene>
<dbReference type="Proteomes" id="UP000281094">
    <property type="component" value="Unassembled WGS sequence"/>
</dbReference>
<comment type="similarity">
    <text evidence="1">Belongs to the E.coli NlpD/Haemophilus LppB family.</text>
</comment>
<evidence type="ECO:0000256" key="1">
    <source>
        <dbReference type="ARBA" id="ARBA00038420"/>
    </source>
</evidence>
<dbReference type="SUPFAM" id="SSF51261">
    <property type="entry name" value="Duplicated hybrid motif"/>
    <property type="match status" value="1"/>
</dbReference>
<dbReference type="EMBL" id="RCWN01000001">
    <property type="protein sequence ID" value="RLQ88007.1"/>
    <property type="molecule type" value="Genomic_DNA"/>
</dbReference>
<reference evidence="4 5" key="1">
    <citation type="submission" date="2018-10" db="EMBL/GenBank/DDBJ databases">
        <title>Notoacmeibacter sp. M2BS9Y-3-1, whole genome shotgun sequence.</title>
        <authorList>
            <person name="Tuo L."/>
        </authorList>
    </citation>
    <scope>NUCLEOTIDE SEQUENCE [LARGE SCALE GENOMIC DNA]</scope>
    <source>
        <strain evidence="4 5">M2BS9Y-3-1</strain>
    </source>
</reference>
<feature type="domain" description="LysM" evidence="3">
    <location>
        <begin position="280"/>
        <end position="323"/>
    </location>
</feature>
<feature type="compositionally biased region" description="Basic and acidic residues" evidence="2">
    <location>
        <begin position="351"/>
        <end position="370"/>
    </location>
</feature>
<evidence type="ECO:0000256" key="2">
    <source>
        <dbReference type="SAM" id="MobiDB-lite"/>
    </source>
</evidence>
<dbReference type="InterPro" id="IPR016047">
    <property type="entry name" value="M23ase_b-sheet_dom"/>
</dbReference>
<sequence length="514" mass="52421">MPASTRFGYKGRCFMRSDVSVTRRNRLVTGRGVVLLLAAGLLAGCSTDALRFDQDGFYNSAVPSAGGVDSMSTGSVSSSPQRVGGPARPNQDLRGSAAVANAPGTYASAAPTTPVYSSQPSAARTPIYDRRQLPPSNSNGGSTLLAPPSRADTISTGSVPTRVVSAPLAPASQSQGSPAETTTSSPTPARTANKAEWNGQGTKVTLGDGETVYSISRRYGVPVEAITKANNLGNASDVRAGQTLVIPRLSFGQSNAAPASNQASSASAATAPSSSSGKDGQYRVVAGDTLAAIARRAGTSVSSLKAANRMSDDTIRVGQVLTLPGRELASAGGASSASVDPIATGPLEAKSNAKTEAAKSEAKAKLPSYEKPKSEEVKTIAKAAEATENAPKATGVSKLRWPAKGRVIRGFGGGNSGIDIAVPMGTPVKAAENGVVVYSGSGLKDLGNTVLIQHDDGTTTVYGNASELSVKKGDKVVRGQQVARAGTTGNASAPQVHFEVRKKSNPVDPAKWLE</sequence>
<feature type="region of interest" description="Disordered" evidence="2">
    <location>
        <begin position="128"/>
        <end position="156"/>
    </location>
</feature>
<feature type="region of interest" description="Disordered" evidence="2">
    <location>
        <begin position="330"/>
        <end position="370"/>
    </location>
</feature>
<feature type="domain" description="LysM" evidence="3">
    <location>
        <begin position="202"/>
        <end position="246"/>
    </location>
</feature>
<dbReference type="SUPFAM" id="SSF54106">
    <property type="entry name" value="LysM domain"/>
    <property type="match status" value="2"/>
</dbReference>
<organism evidence="4 5">
    <name type="scientific">Notoacmeibacter ruber</name>
    <dbReference type="NCBI Taxonomy" id="2670375"/>
    <lineage>
        <taxon>Bacteria</taxon>
        <taxon>Pseudomonadati</taxon>
        <taxon>Pseudomonadota</taxon>
        <taxon>Alphaproteobacteria</taxon>
        <taxon>Hyphomicrobiales</taxon>
        <taxon>Notoacmeibacteraceae</taxon>
        <taxon>Notoacmeibacter</taxon>
    </lineage>
</organism>
<feature type="region of interest" description="Disordered" evidence="2">
    <location>
        <begin position="168"/>
        <end position="204"/>
    </location>
</feature>
<feature type="region of interest" description="Disordered" evidence="2">
    <location>
        <begin position="254"/>
        <end position="281"/>
    </location>
</feature>
<dbReference type="PANTHER" id="PTHR21666">
    <property type="entry name" value="PEPTIDASE-RELATED"/>
    <property type="match status" value="1"/>
</dbReference>
<dbReference type="InterPro" id="IPR050570">
    <property type="entry name" value="Cell_wall_metabolism_enzyme"/>
</dbReference>
<dbReference type="SMART" id="SM00257">
    <property type="entry name" value="LysM"/>
    <property type="match status" value="2"/>
</dbReference>
<feature type="compositionally biased region" description="Low complexity" evidence="2">
    <location>
        <begin position="177"/>
        <end position="192"/>
    </location>
</feature>
<dbReference type="InterPro" id="IPR036779">
    <property type="entry name" value="LysM_dom_sf"/>
</dbReference>
<evidence type="ECO:0000313" key="4">
    <source>
        <dbReference type="EMBL" id="RLQ88007.1"/>
    </source>
</evidence>
<dbReference type="Pfam" id="PF01476">
    <property type="entry name" value="LysM"/>
    <property type="match status" value="2"/>
</dbReference>
<dbReference type="Gene3D" id="2.70.70.10">
    <property type="entry name" value="Glucose Permease (Domain IIA)"/>
    <property type="match status" value="1"/>
</dbReference>
<dbReference type="Gene3D" id="3.10.350.10">
    <property type="entry name" value="LysM domain"/>
    <property type="match status" value="2"/>
</dbReference>
<name>A0A3L7JB94_9HYPH</name>
<feature type="compositionally biased region" description="Low complexity" evidence="2">
    <location>
        <begin position="67"/>
        <end position="79"/>
    </location>
</feature>